<dbReference type="OrthoDB" id="3523814at2759"/>
<organism evidence="1 2">
    <name type="scientific">Lachnellula suecica</name>
    <dbReference type="NCBI Taxonomy" id="602035"/>
    <lineage>
        <taxon>Eukaryota</taxon>
        <taxon>Fungi</taxon>
        <taxon>Dikarya</taxon>
        <taxon>Ascomycota</taxon>
        <taxon>Pezizomycotina</taxon>
        <taxon>Leotiomycetes</taxon>
        <taxon>Helotiales</taxon>
        <taxon>Lachnaceae</taxon>
        <taxon>Lachnellula</taxon>
    </lineage>
</organism>
<dbReference type="EMBL" id="QGMK01002355">
    <property type="protein sequence ID" value="TVY59376.1"/>
    <property type="molecule type" value="Genomic_DNA"/>
</dbReference>
<evidence type="ECO:0000313" key="1">
    <source>
        <dbReference type="EMBL" id="TVY59376.1"/>
    </source>
</evidence>
<comment type="caution">
    <text evidence="1">The sequence shown here is derived from an EMBL/GenBank/DDBJ whole genome shotgun (WGS) entry which is preliminary data.</text>
</comment>
<name>A0A8T9BXQ4_9HELO</name>
<accession>A0A8T9BXQ4</accession>
<gene>
    <name evidence="1" type="ORF">LSUE1_G010186</name>
</gene>
<protein>
    <submittedName>
        <fullName evidence="1">Uncharacterized protein</fullName>
    </submittedName>
</protein>
<reference evidence="1 2" key="1">
    <citation type="submission" date="2018-05" db="EMBL/GenBank/DDBJ databases">
        <title>Genome sequencing and assembly of the regulated plant pathogen Lachnellula willkommii and related sister species for the development of diagnostic species identification markers.</title>
        <authorList>
            <person name="Giroux E."/>
            <person name="Bilodeau G."/>
        </authorList>
    </citation>
    <scope>NUCLEOTIDE SEQUENCE [LARGE SCALE GENOMIC DNA]</scope>
    <source>
        <strain evidence="1 2">CBS 268.59</strain>
    </source>
</reference>
<sequence>RTEFHCRRERSYSYATRAIEAIKDLPIDPLYVAILIALAQGSRTAGLPTASKRPQKILVSLFVPEHAESDSQNLQSRTRRTRRWVTSLKQYTATITEKYLQKFDDPHHFHDGTLHIHQTLFSLDSPLTIFQAIRAAFHDQILPSTSSTIHRKRKALGDIAGAVNKIQRRERAWADKVKKRGEIELDTIKG</sequence>
<dbReference type="AlphaFoldDB" id="A0A8T9BXQ4"/>
<evidence type="ECO:0000313" key="2">
    <source>
        <dbReference type="Proteomes" id="UP000469558"/>
    </source>
</evidence>
<proteinExistence type="predicted"/>
<dbReference type="Proteomes" id="UP000469558">
    <property type="component" value="Unassembled WGS sequence"/>
</dbReference>
<feature type="non-terminal residue" evidence="1">
    <location>
        <position position="1"/>
    </location>
</feature>
<keyword evidence="2" id="KW-1185">Reference proteome</keyword>